<dbReference type="PANTHER" id="PTHR42781:SF1">
    <property type="entry name" value="THIAMINE IMPORT ATP-BINDING PROTEIN THIQ"/>
    <property type="match status" value="1"/>
</dbReference>
<accession>A0ABS6T589</accession>
<dbReference type="Pfam" id="PF00005">
    <property type="entry name" value="ABC_tran"/>
    <property type="match status" value="1"/>
</dbReference>
<dbReference type="RefSeq" id="WP_218392906.1">
    <property type="nucleotide sequence ID" value="NZ_JAHUZE010000003.1"/>
</dbReference>
<dbReference type="InterPro" id="IPR003593">
    <property type="entry name" value="AAA+_ATPase"/>
</dbReference>
<comment type="caution">
    <text evidence="9">The sequence shown here is derived from an EMBL/GenBank/DDBJ whole genome shotgun (WGS) entry which is preliminary data.</text>
</comment>
<organism evidence="9 10">
    <name type="scientific">Maritimibacter dapengensis</name>
    <dbReference type="NCBI Taxonomy" id="2836868"/>
    <lineage>
        <taxon>Bacteria</taxon>
        <taxon>Pseudomonadati</taxon>
        <taxon>Pseudomonadota</taxon>
        <taxon>Alphaproteobacteria</taxon>
        <taxon>Rhodobacterales</taxon>
        <taxon>Roseobacteraceae</taxon>
        <taxon>Maritimibacter</taxon>
    </lineage>
</organism>
<reference evidence="9 10" key="1">
    <citation type="submission" date="2021-05" db="EMBL/GenBank/DDBJ databases">
        <title>Culturable bacteria isolated from Daya Bay.</title>
        <authorList>
            <person name="Zheng W."/>
            <person name="Yu S."/>
            <person name="Huang Y."/>
        </authorList>
    </citation>
    <scope>NUCLEOTIDE SEQUENCE [LARGE SCALE GENOMIC DNA]</scope>
    <source>
        <strain evidence="9 10">DP4N28-5</strain>
    </source>
</reference>
<dbReference type="InterPro" id="IPR017871">
    <property type="entry name" value="ABC_transporter-like_CS"/>
</dbReference>
<evidence type="ECO:0000256" key="5">
    <source>
        <dbReference type="ARBA" id="ARBA00022840"/>
    </source>
</evidence>
<keyword evidence="7" id="KW-0472">Membrane</keyword>
<protein>
    <submittedName>
        <fullName evidence="9">ATP-binding cassette domain-containing protein</fullName>
    </submittedName>
</protein>
<evidence type="ECO:0000313" key="9">
    <source>
        <dbReference type="EMBL" id="MBV7379711.1"/>
    </source>
</evidence>
<keyword evidence="5 9" id="KW-0067">ATP-binding</keyword>
<dbReference type="GO" id="GO:0005524">
    <property type="term" value="F:ATP binding"/>
    <property type="evidence" value="ECO:0007669"/>
    <property type="project" value="UniProtKB-KW"/>
</dbReference>
<evidence type="ECO:0000256" key="6">
    <source>
        <dbReference type="ARBA" id="ARBA00022967"/>
    </source>
</evidence>
<keyword evidence="10" id="KW-1185">Reference proteome</keyword>
<evidence type="ECO:0000313" key="10">
    <source>
        <dbReference type="Proteomes" id="UP000756530"/>
    </source>
</evidence>
<dbReference type="InterPro" id="IPR003439">
    <property type="entry name" value="ABC_transporter-like_ATP-bd"/>
</dbReference>
<dbReference type="Proteomes" id="UP000756530">
    <property type="component" value="Unassembled WGS sequence"/>
</dbReference>
<dbReference type="PANTHER" id="PTHR42781">
    <property type="entry name" value="SPERMIDINE/PUTRESCINE IMPORT ATP-BINDING PROTEIN POTA"/>
    <property type="match status" value="1"/>
</dbReference>
<keyword evidence="1" id="KW-0813">Transport</keyword>
<keyword evidence="3" id="KW-0997">Cell inner membrane</keyword>
<name>A0ABS6T589_9RHOB</name>
<evidence type="ECO:0000256" key="2">
    <source>
        <dbReference type="ARBA" id="ARBA00022475"/>
    </source>
</evidence>
<sequence length="232" mass="24265">MLTVEDLRIVYEDFTLTADFTVETGRKVAILGPSGAGKSTLLSAIAGFETPAAGRVLWDGEDLGPKAPGARPVSVIFQDNNLFPHLTTAQNVGLGLSPALRLSPADETKVEEALGQVGLEGLGGRKPGALSGGQMARVSLARALLRHKPLLLLDEPFGALGPALRVEMLDLVADLAERTGATLLMVSHEPGDARRIADDVVLVHDGEAHPPVNTAEIFANPPAELAAYLGDS</sequence>
<dbReference type="SMART" id="SM00382">
    <property type="entry name" value="AAA"/>
    <property type="match status" value="1"/>
</dbReference>
<proteinExistence type="predicted"/>
<evidence type="ECO:0000259" key="8">
    <source>
        <dbReference type="PROSITE" id="PS50893"/>
    </source>
</evidence>
<feature type="domain" description="ABC transporter" evidence="8">
    <location>
        <begin position="2"/>
        <end position="230"/>
    </location>
</feature>
<evidence type="ECO:0000256" key="1">
    <source>
        <dbReference type="ARBA" id="ARBA00022448"/>
    </source>
</evidence>
<keyword evidence="4" id="KW-0547">Nucleotide-binding</keyword>
<dbReference type="EMBL" id="JAHUZE010000003">
    <property type="protein sequence ID" value="MBV7379711.1"/>
    <property type="molecule type" value="Genomic_DNA"/>
</dbReference>
<gene>
    <name evidence="9" type="ORF">KJP28_12330</name>
</gene>
<keyword evidence="2" id="KW-1003">Cell membrane</keyword>
<dbReference type="PROSITE" id="PS50893">
    <property type="entry name" value="ABC_TRANSPORTER_2"/>
    <property type="match status" value="1"/>
</dbReference>
<dbReference type="InterPro" id="IPR050093">
    <property type="entry name" value="ABC_SmlMolc_Importer"/>
</dbReference>
<evidence type="ECO:0000256" key="7">
    <source>
        <dbReference type="ARBA" id="ARBA00023136"/>
    </source>
</evidence>
<keyword evidence="6" id="KW-1278">Translocase</keyword>
<evidence type="ECO:0000256" key="3">
    <source>
        <dbReference type="ARBA" id="ARBA00022519"/>
    </source>
</evidence>
<dbReference type="PROSITE" id="PS00211">
    <property type="entry name" value="ABC_TRANSPORTER_1"/>
    <property type="match status" value="1"/>
</dbReference>
<evidence type="ECO:0000256" key="4">
    <source>
        <dbReference type="ARBA" id="ARBA00022741"/>
    </source>
</evidence>